<name>A0ABY8UKC4_TETOB</name>
<feature type="region of interest" description="Disordered" evidence="1">
    <location>
        <begin position="381"/>
        <end position="419"/>
    </location>
</feature>
<dbReference type="Proteomes" id="UP001244341">
    <property type="component" value="Chromosome 12b"/>
</dbReference>
<reference evidence="2 3" key="1">
    <citation type="submission" date="2023-05" db="EMBL/GenBank/DDBJ databases">
        <title>A 100% complete, gapless, phased diploid assembly of the Scenedesmus obliquus UTEX 3031 genome.</title>
        <authorList>
            <person name="Biondi T.C."/>
            <person name="Hanschen E.R."/>
            <person name="Kwon T."/>
            <person name="Eng W."/>
            <person name="Kruse C.P.S."/>
            <person name="Koehler S.I."/>
            <person name="Kunde Y."/>
            <person name="Gleasner C.D."/>
            <person name="You Mak K.T."/>
            <person name="Polle J."/>
            <person name="Hovde B.T."/>
            <person name="Starkenburg S.R."/>
        </authorList>
    </citation>
    <scope>NUCLEOTIDE SEQUENCE [LARGE SCALE GENOMIC DNA]</scope>
    <source>
        <strain evidence="2 3">DOE0152z</strain>
    </source>
</reference>
<evidence type="ECO:0008006" key="4">
    <source>
        <dbReference type="Google" id="ProtNLM"/>
    </source>
</evidence>
<feature type="region of interest" description="Disordered" evidence="1">
    <location>
        <begin position="286"/>
        <end position="326"/>
    </location>
</feature>
<accession>A0ABY8UKC4</accession>
<feature type="compositionally biased region" description="Basic and acidic residues" evidence="1">
    <location>
        <begin position="309"/>
        <end position="321"/>
    </location>
</feature>
<evidence type="ECO:0000313" key="3">
    <source>
        <dbReference type="Proteomes" id="UP001244341"/>
    </source>
</evidence>
<gene>
    <name evidence="2" type="ORF">OEZ85_005441</name>
</gene>
<keyword evidence="3" id="KW-1185">Reference proteome</keyword>
<evidence type="ECO:0000256" key="1">
    <source>
        <dbReference type="SAM" id="MobiDB-lite"/>
    </source>
</evidence>
<proteinExistence type="predicted"/>
<dbReference type="EMBL" id="CP126219">
    <property type="protein sequence ID" value="WIA21128.1"/>
    <property type="molecule type" value="Genomic_DNA"/>
</dbReference>
<sequence>MAADRWQDILAELRHCNYQQEEYRVRGILDTALAAADSGGAPDASTPASVLQQLAQARQLYESDKAASWGVVERVLADVEDAQALLMLMASPPAAATNSRAAGAAGRSADAAAAGQLNDYAGRRAAGVGLLLGQLAALLQENQLGPADLVAAVRMLFSQIVSPVSVRCSRCGEMRLLRQQVNGSTFSCGQPAALFRNHSCGTAGDAETEWYVAPDAKLTHRMIDITWFASHGVQDVLPAAAAAAAAGQRRWAGSSRQRTVNGKRNAAAAADDDDDFPIALHLVPRRPRTSRQHSAAPAAGAQLPIPQAAREDTAARSRLDRAAAAQPANTQLAQLLQDLQQQQQQQQQFKRPLGLSSPAAADTSGLGFGAAPRAASILQQAQNPGSLSPGGGLPLPWQHMQHRPGPPGQHPEEFTPFTV</sequence>
<organism evidence="2 3">
    <name type="scientific">Tetradesmus obliquus</name>
    <name type="common">Green alga</name>
    <name type="synonym">Acutodesmus obliquus</name>
    <dbReference type="NCBI Taxonomy" id="3088"/>
    <lineage>
        <taxon>Eukaryota</taxon>
        <taxon>Viridiplantae</taxon>
        <taxon>Chlorophyta</taxon>
        <taxon>core chlorophytes</taxon>
        <taxon>Chlorophyceae</taxon>
        <taxon>CS clade</taxon>
        <taxon>Sphaeropleales</taxon>
        <taxon>Scenedesmaceae</taxon>
        <taxon>Tetradesmus</taxon>
    </lineage>
</organism>
<evidence type="ECO:0000313" key="2">
    <source>
        <dbReference type="EMBL" id="WIA21128.1"/>
    </source>
</evidence>
<protein>
    <recommendedName>
        <fullName evidence="4">PADR1 domain-containing protein</fullName>
    </recommendedName>
</protein>
<feature type="region of interest" description="Disordered" evidence="1">
    <location>
        <begin position="343"/>
        <end position="367"/>
    </location>
</feature>